<organism evidence="2">
    <name type="scientific">Schlesneria paludicola</name>
    <dbReference type="NCBI Taxonomy" id="360056"/>
    <lineage>
        <taxon>Bacteria</taxon>
        <taxon>Pseudomonadati</taxon>
        <taxon>Planctomycetota</taxon>
        <taxon>Planctomycetia</taxon>
        <taxon>Planctomycetales</taxon>
        <taxon>Planctomycetaceae</taxon>
        <taxon>Schlesneria</taxon>
    </lineage>
</organism>
<proteinExistence type="predicted"/>
<sequence length="325" mass="33858">MIAMTVQRSPNDDLVVGVDGGGTKTVAWVAPLDDSTNTVVLGRGLAGPSNPRAVGFEASQLAIRHAIAAALEEANQPCEPVTAACLCLAGAGREPEQNVMANWILSAKVANCVRVTGDAEPILAAASPEHWGIALIGGTGSLAWGRNREGQTARTGGWGYLLGDEGSAYAIAVAGLRAATQAADGRTPHTVLLPRLMQALGAGEPSELIARIYEDNLSRDQIAALAVRVFDVAAADDLTAHQIVHQAADELATMVATLSRKLRLAAEDYPLAIAGSLLLKQERYRQAVLDRLGELRTPPACVHLVADAVAGAVALARQAAHDTPR</sequence>
<name>A0A7C2P1F2_9PLAN</name>
<comment type="caution">
    <text evidence="2">The sequence shown here is derived from an EMBL/GenBank/DDBJ whole genome shotgun (WGS) entry which is preliminary data.</text>
</comment>
<dbReference type="Gene3D" id="3.30.420.40">
    <property type="match status" value="2"/>
</dbReference>
<accession>A0A7C2P1F2</accession>
<dbReference type="Pfam" id="PF01869">
    <property type="entry name" value="BcrAD_BadFG"/>
    <property type="match status" value="1"/>
</dbReference>
<reference evidence="2" key="1">
    <citation type="journal article" date="2020" name="mSystems">
        <title>Genome- and Community-Level Interaction Insights into Carbon Utilization and Element Cycling Functions of Hydrothermarchaeota in Hydrothermal Sediment.</title>
        <authorList>
            <person name="Zhou Z."/>
            <person name="Liu Y."/>
            <person name="Xu W."/>
            <person name="Pan J."/>
            <person name="Luo Z.H."/>
            <person name="Li M."/>
        </authorList>
    </citation>
    <scope>NUCLEOTIDE SEQUENCE [LARGE SCALE GENOMIC DNA]</scope>
    <source>
        <strain evidence="2">SpSt-339</strain>
    </source>
</reference>
<dbReference type="PANTHER" id="PTHR43190">
    <property type="entry name" value="N-ACETYL-D-GLUCOSAMINE KINASE"/>
    <property type="match status" value="1"/>
</dbReference>
<dbReference type="PANTHER" id="PTHR43190:SF3">
    <property type="entry name" value="N-ACETYL-D-GLUCOSAMINE KINASE"/>
    <property type="match status" value="1"/>
</dbReference>
<feature type="domain" description="ATPase BadF/BadG/BcrA/BcrD type" evidence="1">
    <location>
        <begin position="16"/>
        <end position="284"/>
    </location>
</feature>
<evidence type="ECO:0000259" key="1">
    <source>
        <dbReference type="Pfam" id="PF01869"/>
    </source>
</evidence>
<dbReference type="InterPro" id="IPR052519">
    <property type="entry name" value="Euk-type_GlcNAc_Kinase"/>
</dbReference>
<dbReference type="EMBL" id="DSOK01000365">
    <property type="protein sequence ID" value="HEN16414.1"/>
    <property type="molecule type" value="Genomic_DNA"/>
</dbReference>
<dbReference type="InterPro" id="IPR043129">
    <property type="entry name" value="ATPase_NBD"/>
</dbReference>
<gene>
    <name evidence="2" type="ORF">ENQ76_13205</name>
</gene>
<dbReference type="CDD" id="cd24007">
    <property type="entry name" value="ASKHA_NBD_eukNAGK-like"/>
    <property type="match status" value="1"/>
</dbReference>
<dbReference type="SUPFAM" id="SSF53067">
    <property type="entry name" value="Actin-like ATPase domain"/>
    <property type="match status" value="2"/>
</dbReference>
<dbReference type="InterPro" id="IPR002731">
    <property type="entry name" value="ATPase_BadF"/>
</dbReference>
<dbReference type="GO" id="GO:0016301">
    <property type="term" value="F:kinase activity"/>
    <property type="evidence" value="ECO:0007669"/>
    <property type="project" value="UniProtKB-KW"/>
</dbReference>
<keyword evidence="2" id="KW-0808">Transferase</keyword>
<dbReference type="AlphaFoldDB" id="A0A7C2P1F2"/>
<protein>
    <submittedName>
        <fullName evidence="2">N-acetylglucosamine kinase</fullName>
    </submittedName>
</protein>
<keyword evidence="2" id="KW-0418">Kinase</keyword>
<evidence type="ECO:0000313" key="2">
    <source>
        <dbReference type="EMBL" id="HEN16414.1"/>
    </source>
</evidence>